<evidence type="ECO:0000313" key="1">
    <source>
        <dbReference type="EMBL" id="ASY62679.1"/>
    </source>
</evidence>
<sequence length="52" mass="5830">MNGLQRRAAFQTRKGRCDALNRIELPKLDFDFDFWVDALASAHLHLNAAAGS</sequence>
<name>A0A249PBM9_9HYPH</name>
<protein>
    <submittedName>
        <fullName evidence="1">Uncharacterized protein</fullName>
    </submittedName>
</protein>
<gene>
    <name evidence="1" type="ORF">SJ05684_c12240</name>
</gene>
<dbReference type="AlphaFoldDB" id="A0A249PBM9"/>
<accession>A0A249PBM9</accession>
<dbReference type="KEGG" id="esj:SJ05684_c12240"/>
<dbReference type="EMBL" id="CP023067">
    <property type="protein sequence ID" value="ASY62679.1"/>
    <property type="molecule type" value="Genomic_DNA"/>
</dbReference>
<dbReference type="Proteomes" id="UP000217211">
    <property type="component" value="Chromosome"/>
</dbReference>
<evidence type="ECO:0000313" key="2">
    <source>
        <dbReference type="Proteomes" id="UP000217211"/>
    </source>
</evidence>
<reference evidence="1 2" key="1">
    <citation type="submission" date="2017-08" db="EMBL/GenBank/DDBJ databases">
        <title>Multipartite genome sequences of Sinorhizobium species nodulating soybeans.</title>
        <authorList>
            <person name="Tian C.F."/>
        </authorList>
    </citation>
    <scope>NUCLEOTIDE SEQUENCE [LARGE SCALE GENOMIC DNA]</scope>
    <source>
        <strain evidence="1 2">CCBAU 05684</strain>
    </source>
</reference>
<proteinExistence type="predicted"/>
<keyword evidence="2" id="KW-1185">Reference proteome</keyword>
<organism evidence="1 2">
    <name type="scientific">Sinorhizobium sojae CCBAU 05684</name>
    <dbReference type="NCBI Taxonomy" id="716928"/>
    <lineage>
        <taxon>Bacteria</taxon>
        <taxon>Pseudomonadati</taxon>
        <taxon>Pseudomonadota</taxon>
        <taxon>Alphaproteobacteria</taxon>
        <taxon>Hyphomicrobiales</taxon>
        <taxon>Rhizobiaceae</taxon>
        <taxon>Sinorhizobium/Ensifer group</taxon>
        <taxon>Sinorhizobium</taxon>
    </lineage>
</organism>